<reference evidence="4 5" key="1">
    <citation type="journal article" date="2020" name="ISME J.">
        <title>Comparative genomics reveals insights into cyanobacterial evolution and habitat adaptation.</title>
        <authorList>
            <person name="Chen M.Y."/>
            <person name="Teng W.K."/>
            <person name="Zhao L."/>
            <person name="Hu C.X."/>
            <person name="Zhou Y.K."/>
            <person name="Han B.P."/>
            <person name="Song L.R."/>
            <person name="Shu W.S."/>
        </authorList>
    </citation>
    <scope>NUCLEOTIDE SEQUENCE [LARGE SCALE GENOMIC DNA]</scope>
    <source>
        <strain evidence="4 5">FACHB-288</strain>
    </source>
</reference>
<dbReference type="SMART" id="SM00448">
    <property type="entry name" value="REC"/>
    <property type="match status" value="1"/>
</dbReference>
<evidence type="ECO:0000259" key="3">
    <source>
        <dbReference type="PROSITE" id="PS50110"/>
    </source>
</evidence>
<dbReference type="RefSeq" id="WP_190543059.1">
    <property type="nucleotide sequence ID" value="NZ_CAWPNO010000055.1"/>
</dbReference>
<dbReference type="Proteomes" id="UP000658514">
    <property type="component" value="Unassembled WGS sequence"/>
</dbReference>
<evidence type="ECO:0000256" key="1">
    <source>
        <dbReference type="ARBA" id="ARBA00022553"/>
    </source>
</evidence>
<evidence type="ECO:0000313" key="4">
    <source>
        <dbReference type="EMBL" id="MBD2196950.1"/>
    </source>
</evidence>
<dbReference type="Gene3D" id="3.40.50.2300">
    <property type="match status" value="1"/>
</dbReference>
<dbReference type="Pfam" id="PF00072">
    <property type="entry name" value="Response_reg"/>
    <property type="match status" value="1"/>
</dbReference>
<evidence type="ECO:0000256" key="2">
    <source>
        <dbReference type="PROSITE-ProRule" id="PRU00169"/>
    </source>
</evidence>
<evidence type="ECO:0000313" key="5">
    <source>
        <dbReference type="Proteomes" id="UP000658514"/>
    </source>
</evidence>
<dbReference type="PANTHER" id="PTHR44591">
    <property type="entry name" value="STRESS RESPONSE REGULATOR PROTEIN 1"/>
    <property type="match status" value="1"/>
</dbReference>
<dbReference type="InterPro" id="IPR001789">
    <property type="entry name" value="Sig_transdc_resp-reg_receiver"/>
</dbReference>
<protein>
    <submittedName>
        <fullName evidence="4">Response regulator</fullName>
    </submittedName>
</protein>
<keyword evidence="5" id="KW-1185">Reference proteome</keyword>
<organism evidence="4 5">
    <name type="scientific">Calothrix parietina FACHB-288</name>
    <dbReference type="NCBI Taxonomy" id="2692896"/>
    <lineage>
        <taxon>Bacteria</taxon>
        <taxon>Bacillati</taxon>
        <taxon>Cyanobacteriota</taxon>
        <taxon>Cyanophyceae</taxon>
        <taxon>Nostocales</taxon>
        <taxon>Calotrichaceae</taxon>
        <taxon>Calothrix</taxon>
    </lineage>
</organism>
<name>A0ABR8ABX0_9CYAN</name>
<keyword evidence="1 2" id="KW-0597">Phosphoprotein</keyword>
<proteinExistence type="predicted"/>
<gene>
    <name evidence="4" type="ORF">H6G24_15845</name>
</gene>
<accession>A0ABR8ABX0</accession>
<feature type="domain" description="Response regulatory" evidence="3">
    <location>
        <begin position="24"/>
        <end position="142"/>
    </location>
</feature>
<dbReference type="InterPro" id="IPR050595">
    <property type="entry name" value="Bact_response_regulator"/>
</dbReference>
<sequence>MTSNTGNSHLQEDTKDFPSLDGLRVLLVDDNEDSLILTTFILENNGLEVQTAMSVFQALETIKQLKFDILISDIAMPEVDGYSLIRQIREGSICDQKAIPAIALTALSSDESRSIALASGFQSYVNKPVEPTVLLAEIKRLITTNKIVPQSPQ</sequence>
<dbReference type="EMBL" id="JACJQH010000023">
    <property type="protein sequence ID" value="MBD2196950.1"/>
    <property type="molecule type" value="Genomic_DNA"/>
</dbReference>
<dbReference type="InterPro" id="IPR011006">
    <property type="entry name" value="CheY-like_superfamily"/>
</dbReference>
<dbReference type="SUPFAM" id="SSF52172">
    <property type="entry name" value="CheY-like"/>
    <property type="match status" value="1"/>
</dbReference>
<dbReference type="PROSITE" id="PS50110">
    <property type="entry name" value="RESPONSE_REGULATORY"/>
    <property type="match status" value="1"/>
</dbReference>
<feature type="modified residue" description="4-aspartylphosphate" evidence="2">
    <location>
        <position position="73"/>
    </location>
</feature>
<comment type="caution">
    <text evidence="4">The sequence shown here is derived from an EMBL/GenBank/DDBJ whole genome shotgun (WGS) entry which is preliminary data.</text>
</comment>
<dbReference type="PANTHER" id="PTHR44591:SF3">
    <property type="entry name" value="RESPONSE REGULATORY DOMAIN-CONTAINING PROTEIN"/>
    <property type="match status" value="1"/>
</dbReference>